<feature type="compositionally biased region" description="Low complexity" evidence="1">
    <location>
        <begin position="1672"/>
        <end position="1710"/>
    </location>
</feature>
<gene>
    <name evidence="2" type="ORF">CAOG_008935</name>
</gene>
<feature type="region of interest" description="Disordered" evidence="1">
    <location>
        <begin position="122"/>
        <end position="144"/>
    </location>
</feature>
<dbReference type="InParanoid" id="A0A0D2VVW8"/>
<organism evidence="2 3">
    <name type="scientific">Capsaspora owczarzaki (strain ATCC 30864)</name>
    <dbReference type="NCBI Taxonomy" id="595528"/>
    <lineage>
        <taxon>Eukaryota</taxon>
        <taxon>Filasterea</taxon>
        <taxon>Capsaspora</taxon>
    </lineage>
</organism>
<evidence type="ECO:0000256" key="1">
    <source>
        <dbReference type="SAM" id="MobiDB-lite"/>
    </source>
</evidence>
<dbReference type="RefSeq" id="XP_011270606.1">
    <property type="nucleotide sequence ID" value="XM_011272304.1"/>
</dbReference>
<feature type="region of interest" description="Disordered" evidence="1">
    <location>
        <begin position="1672"/>
        <end position="1786"/>
    </location>
</feature>
<reference evidence="3" key="1">
    <citation type="submission" date="2011-02" db="EMBL/GenBank/DDBJ databases">
        <title>The Genome Sequence of Capsaspora owczarzaki ATCC 30864.</title>
        <authorList>
            <person name="Russ C."/>
            <person name="Cuomo C."/>
            <person name="Burger G."/>
            <person name="Gray M.W."/>
            <person name="Holland P.W.H."/>
            <person name="King N."/>
            <person name="Lang F.B.F."/>
            <person name="Roger A.J."/>
            <person name="Ruiz-Trillo I."/>
            <person name="Young S.K."/>
            <person name="Zeng Q."/>
            <person name="Gargeya S."/>
            <person name="Alvarado L."/>
            <person name="Berlin A."/>
            <person name="Chapman S.B."/>
            <person name="Chen Z."/>
            <person name="Freedman E."/>
            <person name="Gellesch M."/>
            <person name="Goldberg J."/>
            <person name="Griggs A."/>
            <person name="Gujja S."/>
            <person name="Heilman E."/>
            <person name="Heiman D."/>
            <person name="Howarth C."/>
            <person name="Mehta T."/>
            <person name="Neiman D."/>
            <person name="Pearson M."/>
            <person name="Roberts A."/>
            <person name="Saif S."/>
            <person name="Shea T."/>
            <person name="Shenoy N."/>
            <person name="Sisk P."/>
            <person name="Stolte C."/>
            <person name="Sykes S."/>
            <person name="White J."/>
            <person name="Yandava C."/>
            <person name="Haas B."/>
            <person name="Nusbaum C."/>
            <person name="Birren B."/>
        </authorList>
    </citation>
    <scope>NUCLEOTIDE SEQUENCE</scope>
    <source>
        <strain evidence="3">ATCC 30864</strain>
    </source>
</reference>
<evidence type="ECO:0000313" key="2">
    <source>
        <dbReference type="EMBL" id="KJE95617.1"/>
    </source>
</evidence>
<feature type="region of interest" description="Disordered" evidence="1">
    <location>
        <begin position="1848"/>
        <end position="1868"/>
    </location>
</feature>
<feature type="compositionally biased region" description="Polar residues" evidence="1">
    <location>
        <begin position="1854"/>
        <end position="1867"/>
    </location>
</feature>
<dbReference type="EMBL" id="KE346369">
    <property type="protein sequence ID" value="KJE95617.1"/>
    <property type="molecule type" value="Genomic_DNA"/>
</dbReference>
<feature type="region of interest" description="Disordered" evidence="1">
    <location>
        <begin position="80"/>
        <end position="106"/>
    </location>
</feature>
<dbReference type="Proteomes" id="UP000008743">
    <property type="component" value="Unassembled WGS sequence"/>
</dbReference>
<proteinExistence type="predicted"/>
<keyword evidence="3" id="KW-1185">Reference proteome</keyword>
<sequence>MQVDDSTIPYISHAIGAWTSASLLQNSDHPSVLPSVVLADDLEPVPQDSSDTLAMDTTGGGQAVDAAAEILEEIRVNSSGACVESDEEDQAHEQASVCDEPASPAEDVSRVDRLILRAFFGDESDEESDSEGEASEDQSPQPAPTRARIVELLNWIPPNAAQSLEGAWSSPKSQLAVLHAESALPVDCTSNVLRMFQILLEDRLKPASLDQTRELVLGLLDARETDADQIRGLLPRLARVHEQVQVTSNLQGKQVASISVLITFVTMLNSRTFRERFLPYARVAASDNFCISVAVLADSMEASCVKLPPNAFVADQLSRHTLILAAKVTENTTVNYQSSKPALAHAFSDSIHAELLSRAGADSAIDRFDIDGLIENAVLQPCEMNSVEPVARAILDRLRVKSESEVKTLNTDLRFKTKASLIAIMTAILIPPNESRYEGCLLHRLQSEISKTATSKLNLHRLRAKTTKNENDLHLDDLWECLTQVLIKARRATSTSTQSVAMLDHFEDHPAALQEFATHCNQKAYKSAESLRLRTEEKITKEKYEESLRATRRPPPRVEIRDYFDFGCSIESQRTGHFDFCDEWGKTISGLEKTCVIGKIELPDKSSERSLYYVSQQGSAPSAPDGATGVSKVPVLTVGDVVMLPICPNPKDPNCDCMRHCQLRHHDARARGTSKCACVEREQRFLGDPPSSPSISPKHWSSFLEKPLFTLFEGSGLDNRIDTSTMSAAQVQSHHIGRFRILFESNSWPGRGQTSRIATQKLHITPHLVFRHMRNVCAAEVVGAIELVRDIAARPTPFISFQKHFQIEKQPLKWQWNCLFSTMPYPYDMQHPQDRPEREYKLKHMQSEMTAVYKRINEARQQQVSIATKPALLQTLRMNVFEDDGFARVAHQFRTKHGCMDIQFELLGFPHRERMRKTGFGVILAAMGVDVDMDTTRNGLVAQIGHIQQSAGFTTVDPITGFPELWQVEITAFRGDSPAIRAALGRNVQQHCLECTASKQDPSTTTFKRDLSKSLFCHALHAGVLRAPFDKQAAAEGTTDFYGLQVPTRMGIPVISAGHFIEPVAPPRNFPNISPSSDASKAQGYKTFRSLLTSLECSPTPSSWLFLPQFLRPGAEMVSLPDLLHVNHLGLAKAVNLGFRALLCPEDRKNGFLSAQECNGLLAVLVNHVDKSGLDSSHQISGSAASFIKALVGWEHFQLAQLLPTLFGAVSRQFEQYAAKALGHPEAPTAAATAAELTTSLGRVFTAAARIVCLIMTPKCTQAQRVELKDLLIDILTNLNSEVVNAQRECYTSGAPSLMPPQLLNLAHSKKFHALAEYVRLYEIYPNAELFSNERFESMHGRMHQAAGFGNHHNVAATALGKMWMDYTFRIADPTDVANSPTAPPLSTSSRCAPPVPELFDAPDAVEPTEGGCRQTSPRLDALTPRQAEATTKQASAISYMDKKAYNVLQSSLCPPHPSVKEAHTFAHNGSMTARKGTRVRTTCGLHVKENGFVKIRIDTRSYLGKFLFGYRLTNAPPDAFTDWACVELLHRVDSVSLFRGGKAVSEYACRAKFLVPATTLVAPLSTMHACFHHMCNLPQDDKKQIKFSLVKHNHADRVVLMPTARNVLRPELELDARLEDDVESDFGFQMPGHPSGKSVSAAELSLLFSPLDPVTRRNMAAMKARWTAPAQAPAAGAPAQHSPAGAPARASHASVSHVAHTAHAPAPHAGSRSHDSGSAEPMQVDQAERTPLSALGDRPSSSVSHAGHVQPPHTVRRDCATRSARPPQTPPGRPSAQQAASAGLTELVQRPRPILMKRLWASMWTDPPEAIEAELAWHPRPRILAYRWLMRACQPLQFTPLRVSPTIPAATQPPDNVSAESTQPPTELSAEPMALIPATAQPPVNSSVESTASISAAAQPAANLSPKALQTVQEFLQLYDRSIPIKLNSPGIDASEHLPARQVLKPFDDKGSEWMSAEALDFCFGRLQQANITSQNGVKVTFWV</sequence>
<accession>A0A0D2VVW8</accession>
<name>A0A0D2VVW8_CAPO3</name>
<evidence type="ECO:0000313" key="3">
    <source>
        <dbReference type="Proteomes" id="UP000008743"/>
    </source>
</evidence>
<feature type="compositionally biased region" description="Acidic residues" evidence="1">
    <location>
        <begin position="122"/>
        <end position="136"/>
    </location>
</feature>
<protein>
    <submittedName>
        <fullName evidence="2">Uncharacterized protein</fullName>
    </submittedName>
</protein>